<organism evidence="2">
    <name type="scientific">marine sediment metagenome</name>
    <dbReference type="NCBI Taxonomy" id="412755"/>
    <lineage>
        <taxon>unclassified sequences</taxon>
        <taxon>metagenomes</taxon>
        <taxon>ecological metagenomes</taxon>
    </lineage>
</organism>
<keyword evidence="1" id="KW-1133">Transmembrane helix</keyword>
<keyword evidence="1" id="KW-0472">Membrane</keyword>
<accession>A0A0F9AUM6</accession>
<comment type="caution">
    <text evidence="2">The sequence shown here is derived from an EMBL/GenBank/DDBJ whole genome shotgun (WGS) entry which is preliminary data.</text>
</comment>
<keyword evidence="1" id="KW-0812">Transmembrane</keyword>
<feature type="transmembrane region" description="Helical" evidence="1">
    <location>
        <begin position="20"/>
        <end position="41"/>
    </location>
</feature>
<name>A0A0F9AUM6_9ZZZZ</name>
<evidence type="ECO:0000256" key="1">
    <source>
        <dbReference type="SAM" id="Phobius"/>
    </source>
</evidence>
<gene>
    <name evidence="2" type="ORF">LCGC14_2806180</name>
</gene>
<proteinExistence type="predicted"/>
<sequence>MIKKLKQLGFKNFKKKRTNISSSIAHLVLVNTFLNISNIIYREINDNKLMFEKIKFFY</sequence>
<protein>
    <submittedName>
        <fullName evidence="2">Uncharacterized protein</fullName>
    </submittedName>
</protein>
<evidence type="ECO:0000313" key="2">
    <source>
        <dbReference type="EMBL" id="KKK82159.1"/>
    </source>
</evidence>
<dbReference type="EMBL" id="LAZR01052798">
    <property type="protein sequence ID" value="KKK82159.1"/>
    <property type="molecule type" value="Genomic_DNA"/>
</dbReference>
<dbReference type="AlphaFoldDB" id="A0A0F9AUM6"/>
<reference evidence="2" key="1">
    <citation type="journal article" date="2015" name="Nature">
        <title>Complex archaea that bridge the gap between prokaryotes and eukaryotes.</title>
        <authorList>
            <person name="Spang A."/>
            <person name="Saw J.H."/>
            <person name="Jorgensen S.L."/>
            <person name="Zaremba-Niedzwiedzka K."/>
            <person name="Martijn J."/>
            <person name="Lind A.E."/>
            <person name="van Eijk R."/>
            <person name="Schleper C."/>
            <person name="Guy L."/>
            <person name="Ettema T.J."/>
        </authorList>
    </citation>
    <scope>NUCLEOTIDE SEQUENCE</scope>
</reference>